<evidence type="ECO:0000313" key="2">
    <source>
        <dbReference type="EMBL" id="UOA24440.1"/>
    </source>
</evidence>
<organism evidence="1 3">
    <name type="scientific">Sulfitobacter pontiacus</name>
    <dbReference type="NCBI Taxonomy" id="60137"/>
    <lineage>
        <taxon>Bacteria</taxon>
        <taxon>Pseudomonadati</taxon>
        <taxon>Pseudomonadota</taxon>
        <taxon>Alphaproteobacteria</taxon>
        <taxon>Rhodobacterales</taxon>
        <taxon>Roseobacteraceae</taxon>
        <taxon>Sulfitobacter</taxon>
    </lineage>
</organism>
<dbReference type="Proteomes" id="UP000183076">
    <property type="component" value="Unassembled WGS sequence"/>
</dbReference>
<dbReference type="RefSeq" id="WP_005849957.1">
    <property type="nucleotide sequence ID" value="NZ_CP049344.1"/>
</dbReference>
<reference evidence="4" key="4">
    <citation type="journal article" date="2022" name="Microorganisms">
        <title>Beyond the ABCs#Discovery of Three New Plasmid Types in Rhodobacterales (RepQ, RepY, RepW).</title>
        <authorList>
            <person name="Freese H.M."/>
            <person name="Ringel V."/>
            <person name="Overmann J."/>
            <person name="Petersen J."/>
        </authorList>
    </citation>
    <scope>NUCLEOTIDE SEQUENCE [LARGE SCALE GENOMIC DNA]</scope>
    <source>
        <strain evidence="4">DSM 110277</strain>
    </source>
</reference>
<dbReference type="EMBL" id="FNNB01000008">
    <property type="protein sequence ID" value="SDX50579.1"/>
    <property type="molecule type" value="Genomic_DNA"/>
</dbReference>
<accession>A0A1H3CAM8</accession>
<evidence type="ECO:0000313" key="3">
    <source>
        <dbReference type="Proteomes" id="UP000183076"/>
    </source>
</evidence>
<proteinExistence type="predicted"/>
<name>A0A1H3CAM8_9RHOB</name>
<reference evidence="3" key="1">
    <citation type="submission" date="2016-10" db="EMBL/GenBank/DDBJ databases">
        <authorList>
            <person name="Varghese N."/>
            <person name="Submissions S."/>
        </authorList>
    </citation>
    <scope>NUCLEOTIDE SEQUENCE [LARGE SCALE GENOMIC DNA]</scope>
    <source>
        <strain evidence="3">DSM 10014</strain>
    </source>
</reference>
<dbReference type="AlphaFoldDB" id="A0A1H3CAM8"/>
<reference evidence="1" key="2">
    <citation type="submission" date="2016-10" db="EMBL/GenBank/DDBJ databases">
        <authorList>
            <person name="de Groot N.N."/>
        </authorList>
    </citation>
    <scope>NUCLEOTIDE SEQUENCE [LARGE SCALE GENOMIC DNA]</scope>
    <source>
        <strain evidence="1">DSM 10014</strain>
    </source>
</reference>
<dbReference type="GeneID" id="94020076"/>
<keyword evidence="4" id="KW-1185">Reference proteome</keyword>
<reference evidence="2" key="3">
    <citation type="journal article" date="2022" name="Microorganisms">
        <title>Beyond the ABCs#Discovery of Three New Plasmid Types in Rhodobacterales (RepQ, RepY, RepW).</title>
        <authorList>
            <person name="Freese H.M."/>
            <person name="Ringel V."/>
            <person name="Overmann J."/>
            <person name="Petersen J."/>
        </authorList>
    </citation>
    <scope>NUCLEOTIDE SEQUENCE</scope>
    <source>
        <strain evidence="2">DSM 110277</strain>
    </source>
</reference>
<dbReference type="Proteomes" id="UP000830781">
    <property type="component" value="Chromosome"/>
</dbReference>
<dbReference type="EMBL" id="CP084959">
    <property type="protein sequence ID" value="UOA24440.1"/>
    <property type="molecule type" value="Genomic_DNA"/>
</dbReference>
<protein>
    <submittedName>
        <fullName evidence="1">Uncharacterized protein</fullName>
    </submittedName>
</protein>
<dbReference type="STRING" id="60137.SAMN04488041_10851"/>
<gene>
    <name evidence="2" type="ORF">DSM110277_02880</name>
    <name evidence="1" type="ORF">SAMN04488041_10851</name>
</gene>
<evidence type="ECO:0000313" key="1">
    <source>
        <dbReference type="EMBL" id="SDX50579.1"/>
    </source>
</evidence>
<evidence type="ECO:0000313" key="4">
    <source>
        <dbReference type="Proteomes" id="UP000830781"/>
    </source>
</evidence>
<sequence>MEAILPKDIQAGLDAARVDSLRKSSRLRVHADGVEHKVLRYWDTGFSLDAQTAPQLRGRVDLFDGAAHLFQCLIVAVEQEGGEMLFDFKRATRVAKSAALDFERAADAPAGLITVDAPH</sequence>